<dbReference type="SUPFAM" id="SSF75712">
    <property type="entry name" value="Rad50 coiled-coil Zn hook"/>
    <property type="match status" value="1"/>
</dbReference>
<evidence type="ECO:0000313" key="6">
    <source>
        <dbReference type="EMBL" id="ABU60125.1"/>
    </source>
</evidence>
<dbReference type="HOGENOM" id="CLU_004785_0_2_0"/>
<dbReference type="InterPro" id="IPR038729">
    <property type="entry name" value="Rad50/SbcC_AAA"/>
</dbReference>
<dbReference type="Pfam" id="PF13476">
    <property type="entry name" value="AAA_23"/>
    <property type="match status" value="1"/>
</dbReference>
<dbReference type="AlphaFoldDB" id="A7NRC9"/>
<feature type="coiled-coil region" evidence="4">
    <location>
        <begin position="182"/>
        <end position="247"/>
    </location>
</feature>
<dbReference type="SUPFAM" id="SSF52540">
    <property type="entry name" value="P-loop containing nucleoside triphosphate hydrolases"/>
    <property type="match status" value="2"/>
</dbReference>
<reference evidence="6 7" key="1">
    <citation type="submission" date="2007-08" db="EMBL/GenBank/DDBJ databases">
        <title>Complete sequence of Roseiflexus castenholzii DSM 13941.</title>
        <authorList>
            <consortium name="US DOE Joint Genome Institute"/>
            <person name="Copeland A."/>
            <person name="Lucas S."/>
            <person name="Lapidus A."/>
            <person name="Barry K."/>
            <person name="Glavina del Rio T."/>
            <person name="Dalin E."/>
            <person name="Tice H."/>
            <person name="Pitluck S."/>
            <person name="Thompson L.S."/>
            <person name="Brettin T."/>
            <person name="Bruce D."/>
            <person name="Detter J.C."/>
            <person name="Han C."/>
            <person name="Tapia R."/>
            <person name="Schmutz J."/>
            <person name="Larimer F."/>
            <person name="Land M."/>
            <person name="Hauser L."/>
            <person name="Kyrpides N."/>
            <person name="Mikhailova N."/>
            <person name="Bryant D.A."/>
            <person name="Hanada S."/>
            <person name="Tsukatani Y."/>
            <person name="Richardson P."/>
        </authorList>
    </citation>
    <scope>NUCLEOTIDE SEQUENCE [LARGE SCALE GENOMIC DNA]</scope>
    <source>
        <strain evidence="7">DSM 13941 / HLO8</strain>
    </source>
</reference>
<dbReference type="Pfam" id="PF13558">
    <property type="entry name" value="SbcC_Walker_B"/>
    <property type="match status" value="1"/>
</dbReference>
<keyword evidence="4" id="KW-0175">Coiled coil</keyword>
<dbReference type="GO" id="GO:0006302">
    <property type="term" value="P:double-strand break repair"/>
    <property type="evidence" value="ECO:0007669"/>
    <property type="project" value="InterPro"/>
</dbReference>
<proteinExistence type="inferred from homology"/>
<comment type="subunit">
    <text evidence="2">Heterodimer of SbcC and SbcD.</text>
</comment>
<dbReference type="OrthoDB" id="9795626at2"/>
<dbReference type="STRING" id="383372.Rcas_4093"/>
<feature type="coiled-coil region" evidence="4">
    <location>
        <begin position="635"/>
        <end position="679"/>
    </location>
</feature>
<name>A7NRC9_ROSCS</name>
<keyword evidence="7" id="KW-1185">Reference proteome</keyword>
<dbReference type="KEGG" id="rca:Rcas_4093"/>
<dbReference type="EMBL" id="CP000804">
    <property type="protein sequence ID" value="ABU60125.1"/>
    <property type="molecule type" value="Genomic_DNA"/>
</dbReference>
<evidence type="ECO:0000256" key="1">
    <source>
        <dbReference type="ARBA" id="ARBA00006930"/>
    </source>
</evidence>
<accession>A7NRC9</accession>
<dbReference type="PANTHER" id="PTHR32114">
    <property type="entry name" value="ABC TRANSPORTER ABCH.3"/>
    <property type="match status" value="1"/>
</dbReference>
<dbReference type="InterPro" id="IPR027417">
    <property type="entry name" value="P-loop_NTPase"/>
</dbReference>
<evidence type="ECO:0000313" key="7">
    <source>
        <dbReference type="Proteomes" id="UP000000263"/>
    </source>
</evidence>
<evidence type="ECO:0000259" key="5">
    <source>
        <dbReference type="Pfam" id="PF13476"/>
    </source>
</evidence>
<dbReference type="PANTHER" id="PTHR32114:SF2">
    <property type="entry name" value="ABC TRANSPORTER ABCH.3"/>
    <property type="match status" value="1"/>
</dbReference>
<sequence length="1022" mass="117164">MIPRTLTLQNFMCYREGLPPLVLDGISIACLAGDNGAGKSALLDAITWALWGEARLKSDDDLVALGATEMMVDLEFTLDGQDYRVIRRRIRGKRGGQSQLDFQVRDENGWRSLTPGGIRETQQLIIRTLRMDYEVFANSAYLRQGHADEFTRKEPAKRKQVLADILGLSVYEDLESRAKERARAIEGQIRGLEGQIGELRRQAERRDVLVGFVRDAEQRVADARQRITEAEQAFQAAVAKVQELETVRTIRDNRQEQIHQRRAERDAQKQWLDRQMDIRERAEGWIARRAEIEEGIRALRAAEAERDRLAALRDEYDRLQQRRATLVQALAEAEHALRADLRVAETQVQTMRERAARRPKLVAERERLAAQLTDQTPMIEALSAARTRRTDLTDRLRRVNELLRRRTELEGDIKLKHDSLVATREEQKRILRTLADQLKHETRWRAELAEALAERTRINEEKDCLEILRNDERVLAEQVGGIRAECETVRRQGEQINEKLRLLGPDVTVCPLCKSELGHDGIVHIQAEYERERQALRQWYAAAKRDADQLEAQLKRLRNDIRAAENRIAALPDLQGRIARLESDLARCDTLRQQQIEAQRLHDDVAMRLMKNDYELAAREELKRIDAEMTALGAIETLEREIGALDRQVAALENRSREQATLQAQVDALHREIRQIDDDDPALHEQEQIVAELSRRLAQNDFAHDERAALATLDEQIAALGYSRERYDQAKAEAQALTRWEEDLTRLQHAEEWIAENDDDIARAAERLRQLDAQIASDEAEVQRLDERLRDLAPAARARDAARARLDDLHRELLAFQKDLGEHEANLRRAEEAARGLADAEALRLALLERKSLFDELTLAFGKKGVQAMLIETALPELEREANRLLDRMTDNQLHLTFETQRDTKKGDVVETLEIKIADALGTRVYDAYSGGEAFRLDFAIRIALSKLLARRAGARLETLIIDEGFGSQDARGRERLVEAIISVQHDFRRVLVITHIQELKDMFPVQIEIVKTPHGSVWSLA</sequence>
<dbReference type="GO" id="GO:0016887">
    <property type="term" value="F:ATP hydrolysis activity"/>
    <property type="evidence" value="ECO:0007669"/>
    <property type="project" value="InterPro"/>
</dbReference>
<evidence type="ECO:0000256" key="3">
    <source>
        <dbReference type="ARBA" id="ARBA00013368"/>
    </source>
</evidence>
<organism evidence="6 7">
    <name type="scientific">Roseiflexus castenholzii (strain DSM 13941 / HLO8)</name>
    <dbReference type="NCBI Taxonomy" id="383372"/>
    <lineage>
        <taxon>Bacteria</taxon>
        <taxon>Bacillati</taxon>
        <taxon>Chloroflexota</taxon>
        <taxon>Chloroflexia</taxon>
        <taxon>Chloroflexales</taxon>
        <taxon>Roseiflexineae</taxon>
        <taxon>Roseiflexaceae</taxon>
        <taxon>Roseiflexus</taxon>
    </lineage>
</organism>
<dbReference type="eggNOG" id="COG0419">
    <property type="taxonomic scope" value="Bacteria"/>
</dbReference>
<dbReference type="RefSeq" id="WP_012122546.1">
    <property type="nucleotide sequence ID" value="NC_009767.1"/>
</dbReference>
<dbReference type="Gene3D" id="3.40.50.300">
    <property type="entry name" value="P-loop containing nucleotide triphosphate hydrolases"/>
    <property type="match status" value="2"/>
</dbReference>
<feature type="domain" description="Rad50/SbcC-type AAA" evidence="5">
    <location>
        <begin position="6"/>
        <end position="204"/>
    </location>
</feature>
<comment type="similarity">
    <text evidence="1">Belongs to the SMC family. SbcC subfamily.</text>
</comment>
<dbReference type="Proteomes" id="UP000000263">
    <property type="component" value="Chromosome"/>
</dbReference>
<gene>
    <name evidence="6" type="ordered locus">Rcas_4093</name>
</gene>
<evidence type="ECO:0000256" key="4">
    <source>
        <dbReference type="SAM" id="Coils"/>
    </source>
</evidence>
<feature type="coiled-coil region" evidence="4">
    <location>
        <begin position="754"/>
        <end position="840"/>
    </location>
</feature>
<dbReference type="Gene3D" id="1.10.287.510">
    <property type="entry name" value="Helix hairpin bin"/>
    <property type="match status" value="1"/>
</dbReference>
<feature type="coiled-coil region" evidence="4">
    <location>
        <begin position="533"/>
        <end position="574"/>
    </location>
</feature>
<protein>
    <recommendedName>
        <fullName evidence="3">Nuclease SbcCD subunit C</fullName>
    </recommendedName>
</protein>
<feature type="coiled-coil region" evidence="4">
    <location>
        <begin position="299"/>
        <end position="336"/>
    </location>
</feature>
<evidence type="ECO:0000256" key="2">
    <source>
        <dbReference type="ARBA" id="ARBA00011322"/>
    </source>
</evidence>